<dbReference type="Gene3D" id="3.90.550.10">
    <property type="entry name" value="Spore Coat Polysaccharide Biosynthesis Protein SpsA, Chain A"/>
    <property type="match status" value="1"/>
</dbReference>
<dbReference type="UniPathway" id="UPA00056">
    <property type="reaction ID" value="UER00093"/>
</dbReference>
<keyword evidence="6 7" id="KW-0414">Isoprene biosynthesis</keyword>
<dbReference type="InterPro" id="IPR001228">
    <property type="entry name" value="IspD"/>
</dbReference>
<dbReference type="EC" id="2.7.7.60" evidence="7"/>
<reference evidence="8" key="1">
    <citation type="journal article" date="2020" name="mSystems">
        <title>Genome- and Community-Level Interaction Insights into Carbon Utilization and Element Cycling Functions of Hydrothermarchaeota in Hydrothermal Sediment.</title>
        <authorList>
            <person name="Zhou Z."/>
            <person name="Liu Y."/>
            <person name="Xu W."/>
            <person name="Pan J."/>
            <person name="Luo Z.H."/>
            <person name="Li M."/>
        </authorList>
    </citation>
    <scope>NUCLEOTIDE SEQUENCE [LARGE SCALE GENOMIC DNA]</scope>
    <source>
        <strain evidence="8">SpSt-477</strain>
    </source>
</reference>
<feature type="site" description="Transition state stabilizer" evidence="7">
    <location>
        <position position="14"/>
    </location>
</feature>
<dbReference type="NCBIfam" id="TIGR00453">
    <property type="entry name" value="ispD"/>
    <property type="match status" value="1"/>
</dbReference>
<evidence type="ECO:0000256" key="7">
    <source>
        <dbReference type="HAMAP-Rule" id="MF_00108"/>
    </source>
</evidence>
<comment type="similarity">
    <text evidence="3 7">Belongs to the IspD/TarI cytidylyltransferase family. IspD subfamily.</text>
</comment>
<comment type="pathway">
    <text evidence="2 7">Isoprenoid biosynthesis; isopentenyl diphosphate biosynthesis via DXP pathway; isopentenyl diphosphate from 1-deoxy-D-xylulose 5-phosphate: step 2/6.</text>
</comment>
<dbReference type="InterPro" id="IPR029044">
    <property type="entry name" value="Nucleotide-diphossugar_trans"/>
</dbReference>
<dbReference type="SUPFAM" id="SSF53448">
    <property type="entry name" value="Nucleotide-diphospho-sugar transferases"/>
    <property type="match status" value="1"/>
</dbReference>
<evidence type="ECO:0000256" key="5">
    <source>
        <dbReference type="ARBA" id="ARBA00022695"/>
    </source>
</evidence>
<keyword evidence="4 7" id="KW-0808">Transferase</keyword>
<organism evidence="8">
    <name type="scientific">Desulfatirhabdium butyrativorans</name>
    <dbReference type="NCBI Taxonomy" id="340467"/>
    <lineage>
        <taxon>Bacteria</taxon>
        <taxon>Pseudomonadati</taxon>
        <taxon>Thermodesulfobacteriota</taxon>
        <taxon>Desulfobacteria</taxon>
        <taxon>Desulfobacterales</taxon>
        <taxon>Desulfatirhabdiaceae</taxon>
        <taxon>Desulfatirhabdium</taxon>
    </lineage>
</organism>
<evidence type="ECO:0000256" key="4">
    <source>
        <dbReference type="ARBA" id="ARBA00022679"/>
    </source>
</evidence>
<dbReference type="InterPro" id="IPR050088">
    <property type="entry name" value="IspD/TarI_cytidylyltransf_bact"/>
</dbReference>
<feature type="site" description="Positions MEP for the nucleophilic attack" evidence="7">
    <location>
        <position position="151"/>
    </location>
</feature>
<dbReference type="GO" id="GO:0050518">
    <property type="term" value="F:2-C-methyl-D-erythritol 4-phosphate cytidylyltransferase activity"/>
    <property type="evidence" value="ECO:0007669"/>
    <property type="project" value="UniProtKB-UniRule"/>
</dbReference>
<comment type="catalytic activity">
    <reaction evidence="1 7">
        <text>2-C-methyl-D-erythritol 4-phosphate + CTP + H(+) = 4-CDP-2-C-methyl-D-erythritol + diphosphate</text>
        <dbReference type="Rhea" id="RHEA:13429"/>
        <dbReference type="ChEBI" id="CHEBI:15378"/>
        <dbReference type="ChEBI" id="CHEBI:33019"/>
        <dbReference type="ChEBI" id="CHEBI:37563"/>
        <dbReference type="ChEBI" id="CHEBI:57823"/>
        <dbReference type="ChEBI" id="CHEBI:58262"/>
        <dbReference type="EC" id="2.7.7.60"/>
    </reaction>
</comment>
<comment type="function">
    <text evidence="7">Catalyzes the formation of 4-diphosphocytidyl-2-C-methyl-D-erythritol from CTP and 2-C-methyl-D-erythritol 4-phosphate (MEP).</text>
</comment>
<evidence type="ECO:0000256" key="1">
    <source>
        <dbReference type="ARBA" id="ARBA00001282"/>
    </source>
</evidence>
<accession>A0A7C4W1T6</accession>
<dbReference type="EMBL" id="DSUH01000329">
    <property type="protein sequence ID" value="HGU34036.1"/>
    <property type="molecule type" value="Genomic_DNA"/>
</dbReference>
<comment type="caution">
    <text evidence="8">The sequence shown here is derived from an EMBL/GenBank/DDBJ whole genome shotgun (WGS) entry which is preliminary data.</text>
</comment>
<feature type="site" description="Positions MEP for the nucleophilic attack" evidence="7">
    <location>
        <position position="207"/>
    </location>
</feature>
<keyword evidence="5 7" id="KW-0548">Nucleotidyltransferase</keyword>
<dbReference type="FunFam" id="3.90.550.10:FF:000003">
    <property type="entry name" value="2-C-methyl-D-erythritol 4-phosphate cytidylyltransferase"/>
    <property type="match status" value="1"/>
</dbReference>
<dbReference type="PANTHER" id="PTHR32125:SF4">
    <property type="entry name" value="2-C-METHYL-D-ERYTHRITOL 4-PHOSPHATE CYTIDYLYLTRANSFERASE, CHLOROPLASTIC"/>
    <property type="match status" value="1"/>
</dbReference>
<dbReference type="InterPro" id="IPR018294">
    <property type="entry name" value="ISPD_synthase_CS"/>
</dbReference>
<dbReference type="PANTHER" id="PTHR32125">
    <property type="entry name" value="2-C-METHYL-D-ERYTHRITOL 4-PHOSPHATE CYTIDYLYLTRANSFERASE, CHLOROPLASTIC"/>
    <property type="match status" value="1"/>
</dbReference>
<proteinExistence type="inferred from homology"/>
<dbReference type="HAMAP" id="MF_00108">
    <property type="entry name" value="IspD"/>
    <property type="match status" value="1"/>
</dbReference>
<sequence>MIAAVVVAAGKGVRMGGPLPKQFLPLRGMPVVCHSLKAIARHVNAVILVAAQQDIAYCRDEVLTRIDLPVPIDVVAGGKERQDSVYRGLCAIEGHAELVLIHDAVRPFVPEEALTVAIRQAQEMGACILGISAIDTLKQVRDGWIEGTLDREGIWQAQTPQVFRTDRILEAHRQAIRDGIVGTDDAALVERMGHPVAIVFGSRFNLKITTPEDLLIAEALFDRVHEG</sequence>
<dbReference type="GO" id="GO:0019288">
    <property type="term" value="P:isopentenyl diphosphate biosynthetic process, methylerythritol 4-phosphate pathway"/>
    <property type="evidence" value="ECO:0007669"/>
    <property type="project" value="UniProtKB-UniRule"/>
</dbReference>
<protein>
    <recommendedName>
        <fullName evidence="7">2-C-methyl-D-erythritol 4-phosphate cytidylyltransferase</fullName>
        <ecNumber evidence="7">2.7.7.60</ecNumber>
    </recommendedName>
    <alternativeName>
        <fullName evidence="7">4-diphosphocytidyl-2C-methyl-D-erythritol synthase</fullName>
    </alternativeName>
    <alternativeName>
        <fullName evidence="7">MEP cytidylyltransferase</fullName>
        <shortName evidence="7">MCT</shortName>
    </alternativeName>
</protein>
<name>A0A7C4W1T6_9BACT</name>
<gene>
    <name evidence="7 8" type="primary">ispD</name>
    <name evidence="8" type="ORF">ENS29_14500</name>
</gene>
<dbReference type="CDD" id="cd02516">
    <property type="entry name" value="CDP-ME_synthetase"/>
    <property type="match status" value="1"/>
</dbReference>
<dbReference type="AlphaFoldDB" id="A0A7C4W1T6"/>
<dbReference type="Pfam" id="PF01128">
    <property type="entry name" value="IspD"/>
    <property type="match status" value="1"/>
</dbReference>
<dbReference type="InterPro" id="IPR034683">
    <property type="entry name" value="IspD/TarI"/>
</dbReference>
<evidence type="ECO:0000313" key="8">
    <source>
        <dbReference type="EMBL" id="HGU34036.1"/>
    </source>
</evidence>
<dbReference type="PROSITE" id="PS01295">
    <property type="entry name" value="ISPD"/>
    <property type="match status" value="1"/>
</dbReference>
<evidence type="ECO:0000256" key="2">
    <source>
        <dbReference type="ARBA" id="ARBA00004787"/>
    </source>
</evidence>
<evidence type="ECO:0000256" key="6">
    <source>
        <dbReference type="ARBA" id="ARBA00023229"/>
    </source>
</evidence>
<feature type="site" description="Transition state stabilizer" evidence="7">
    <location>
        <position position="21"/>
    </location>
</feature>
<evidence type="ECO:0000256" key="3">
    <source>
        <dbReference type="ARBA" id="ARBA00009789"/>
    </source>
</evidence>